<dbReference type="RefSeq" id="WP_315999440.1">
    <property type="nucleotide sequence ID" value="NZ_JAWDJT010000012.1"/>
</dbReference>
<keyword evidence="2" id="KW-1185">Reference proteome</keyword>
<evidence type="ECO:0000313" key="2">
    <source>
        <dbReference type="Proteomes" id="UP001250698"/>
    </source>
</evidence>
<dbReference type="Proteomes" id="UP001250698">
    <property type="component" value="Unassembled WGS sequence"/>
</dbReference>
<reference evidence="1 2" key="1">
    <citation type="submission" date="2023-10" db="EMBL/GenBank/DDBJ databases">
        <title>Hymenobacter endophyticus sp. nov., an isolate from the leaf tissues of wheat.</title>
        <authorList>
            <person name="Dai Y."/>
        </authorList>
    </citation>
    <scope>NUCLEOTIDE SEQUENCE [LARGE SCALE GENOMIC DNA]</scope>
    <source>
        <strain evidence="1 2">ZK17L-C2</strain>
    </source>
</reference>
<dbReference type="InterPro" id="IPR011101">
    <property type="entry name" value="DUF5131"/>
</dbReference>
<dbReference type="Pfam" id="PF07505">
    <property type="entry name" value="DUF5131"/>
    <property type="match status" value="1"/>
</dbReference>
<sequence length="259" mass="30264">MSGQALEFQRRWQYTFDFEGEAAAAQVQAWQRQALRTGRRRRVYCRGDVFSPGTEALLQRESLWQLIEDSPDLDWLLLTDFPELAREQFPHDGYWRNPWGQLPANVLIGMRCNSLRDSERLPLLLSIPAQRRFLVHDRLETALLYPFAHVYRRVEGVEQEMMRCKGVEQEMMRCKRCGSGVWDGAPTCHNCHSTNKLEWNPSELLHWVLIGLDDSLPASEQERQWAEQLLSYYHQIGIPCFSRPGQLLHLQQLPEEAPC</sequence>
<gene>
    <name evidence="1" type="ORF">ROI90_16375</name>
</gene>
<proteinExistence type="predicted"/>
<accession>A0ABU3TKX3</accession>
<organism evidence="1 2">
    <name type="scientific">Hymenobacter endophyticus</name>
    <dbReference type="NCBI Taxonomy" id="3076335"/>
    <lineage>
        <taxon>Bacteria</taxon>
        <taxon>Pseudomonadati</taxon>
        <taxon>Bacteroidota</taxon>
        <taxon>Cytophagia</taxon>
        <taxon>Cytophagales</taxon>
        <taxon>Hymenobacteraceae</taxon>
        <taxon>Hymenobacter</taxon>
    </lineage>
</organism>
<protein>
    <submittedName>
        <fullName evidence="1">DUF5131 family protein</fullName>
    </submittedName>
</protein>
<comment type="caution">
    <text evidence="1">The sequence shown here is derived from an EMBL/GenBank/DDBJ whole genome shotgun (WGS) entry which is preliminary data.</text>
</comment>
<dbReference type="EMBL" id="JAWDJT010000012">
    <property type="protein sequence ID" value="MDU0371982.1"/>
    <property type="molecule type" value="Genomic_DNA"/>
</dbReference>
<name>A0ABU3TKX3_9BACT</name>
<evidence type="ECO:0000313" key="1">
    <source>
        <dbReference type="EMBL" id="MDU0371982.1"/>
    </source>
</evidence>